<dbReference type="InterPro" id="IPR045371">
    <property type="entry name" value="ADAMTS_CR_3"/>
</dbReference>
<evidence type="ECO:0000256" key="7">
    <source>
        <dbReference type="ARBA" id="ARBA00022692"/>
    </source>
</evidence>
<evidence type="ECO:0000256" key="8">
    <source>
        <dbReference type="ARBA" id="ARBA00022723"/>
    </source>
</evidence>
<keyword evidence="7" id="KW-0812">Transmembrane</keyword>
<dbReference type="InterPro" id="IPR036383">
    <property type="entry name" value="TSP1_rpt_sf"/>
</dbReference>
<dbReference type="Gene3D" id="2.20.100.10">
    <property type="entry name" value="Thrombospondin type-1 (TSP1) repeat"/>
    <property type="match status" value="5"/>
</dbReference>
<evidence type="ECO:0000256" key="9">
    <source>
        <dbReference type="ARBA" id="ARBA00022729"/>
    </source>
</evidence>
<dbReference type="GO" id="GO:0004222">
    <property type="term" value="F:metalloendopeptidase activity"/>
    <property type="evidence" value="ECO:0007669"/>
    <property type="project" value="InterPro"/>
</dbReference>
<dbReference type="SUPFAM" id="SSF55486">
    <property type="entry name" value="Metalloproteases ('zincins'), catalytic domain"/>
    <property type="match status" value="2"/>
</dbReference>
<evidence type="ECO:0000256" key="23">
    <source>
        <dbReference type="SAM" id="MobiDB-lite"/>
    </source>
</evidence>
<dbReference type="Pfam" id="PF00090">
    <property type="entry name" value="TSP_1"/>
    <property type="match status" value="2"/>
</dbReference>
<feature type="signal peptide" evidence="24">
    <location>
        <begin position="1"/>
        <end position="26"/>
    </location>
</feature>
<dbReference type="InterPro" id="IPR002870">
    <property type="entry name" value="Peptidase_M12B_N"/>
</dbReference>
<feature type="binding site" evidence="20 22">
    <location>
        <position position="1361"/>
    </location>
    <ligand>
        <name>Zn(2+)</name>
        <dbReference type="ChEBI" id="CHEBI:29105"/>
        <note>catalytic</note>
    </ligand>
</feature>
<feature type="binding site" evidence="20">
    <location>
        <position position="1416"/>
    </location>
    <ligand>
        <name>Ca(2+)</name>
        <dbReference type="ChEBI" id="CHEBI:29108"/>
        <label>1</label>
    </ligand>
</feature>
<feature type="disulfide bond" evidence="21">
    <location>
        <begin position="1450"/>
        <end position="1473"/>
    </location>
</feature>
<dbReference type="InterPro" id="IPR000884">
    <property type="entry name" value="TSP1_rpt"/>
</dbReference>
<comment type="cofactor">
    <cofactor evidence="20">
        <name>Zn(2+)</name>
        <dbReference type="ChEBI" id="CHEBI:29105"/>
    </cofactor>
    <text evidence="20">Binds 1 zinc ion per subunit.</text>
</comment>
<dbReference type="GO" id="GO:0016020">
    <property type="term" value="C:membrane"/>
    <property type="evidence" value="ECO:0007669"/>
    <property type="project" value="UniProtKB-SubCell"/>
</dbReference>
<keyword evidence="3" id="KW-0964">Secreted</keyword>
<comment type="caution">
    <text evidence="22">Lacks conserved residue(s) required for the propagation of feature annotation.</text>
</comment>
<dbReference type="PANTHER" id="PTHR13723:SF281">
    <property type="entry name" value="PAPILIN"/>
    <property type="match status" value="1"/>
</dbReference>
<evidence type="ECO:0000256" key="14">
    <source>
        <dbReference type="ARBA" id="ARBA00023049"/>
    </source>
</evidence>
<evidence type="ECO:0000256" key="13">
    <source>
        <dbReference type="ARBA" id="ARBA00022989"/>
    </source>
</evidence>
<evidence type="ECO:0000256" key="3">
    <source>
        <dbReference type="ARBA" id="ARBA00022525"/>
    </source>
</evidence>
<dbReference type="Pfam" id="PF01421">
    <property type="entry name" value="Reprolysin"/>
    <property type="match status" value="2"/>
</dbReference>
<dbReference type="Gene3D" id="3.40.1620.60">
    <property type="match status" value="2"/>
</dbReference>
<evidence type="ECO:0000256" key="21">
    <source>
        <dbReference type="PIRSR" id="PIRSR613273-3"/>
    </source>
</evidence>
<keyword evidence="8 20" id="KW-0479">Metal-binding</keyword>
<name>A0A3M6UJR3_POCDA</name>
<evidence type="ECO:0000313" key="26">
    <source>
        <dbReference type="EMBL" id="RMX53933.1"/>
    </source>
</evidence>
<dbReference type="Pfam" id="PF19236">
    <property type="entry name" value="ADAMTS_CR_3"/>
    <property type="match status" value="1"/>
</dbReference>
<feature type="binding site" evidence="20">
    <location>
        <position position="1293"/>
    </location>
    <ligand>
        <name>Ca(2+)</name>
        <dbReference type="ChEBI" id="CHEBI:29108"/>
        <label>2</label>
    </ligand>
</feature>
<dbReference type="OrthoDB" id="5954479at2759"/>
<sequence>MKRTKLPLTLIVIFSFLSMYIELSCARSYKDIHHLLTDDEREIIFGHPFVEYVPEFDVSHPVQVDERGRFLSRDLANGNARRKRDLDGTKSKEPVFFKISAFGQDLHLNVTINDELFSPNFEIEIRSNGTSEFHYKIDHCHYTGQVVPIGRTGNKVAISNCEGLHGMIRTPQDVFMVHPLPDRLKLGKNNTRAHVIHRRSLSPAHAQSLAQALEDEKRSDSWCGVEGGAAVQQSDEDDDTHTNSERSFQPSVKRTIESMLVVEKEMTRFYGVPQIKKYVPTMANMAHGLLDDASIGANVKYVVTKLLILQNDERGLVISTHAASTLDSFCKWTTGQNNADDKSPDHFDHAALFSKNKGNVQDQGCGTILGLAQLKGMCRPDVSCTLNKDTGLGTAFTLAHETAHNLGSEHDGEGNKCNDGVYIMATRASGKVTAFDWSPCSRNYVTKFLQTQQAKCLNDDEPKSKFKMPQGLPGKIYDGDAQCVRMFGAGAKVCDIPDLKAKMCVNLHCEKPDGYCSSNDEPAADGTKCGNKKWCMHGRCVSIKNKPGYQDVDGNWGAWKPWSNCYPQCGQGLSTRERACDNPAPKRGGKLCQGKAKEYKICNNPKCPSSFENPRMKQCKDHRHVQFQGGPFNWIYDPYYAQGSPKCVLSCATTNGDTTSFGNVKDGTLCTDQPNSGVCINGKCQKPKPNKSKPNKSKPNKSKPNKSKPNPSGAAKKTTFTYSKVPPADEWYVPIATIPAGARNVKIEEATASENNLVLEDADYNPVLDYDSYLANFGPKTFTADGNKFKFRKRNQKELVEAKGPLTKSFALLYEKVDEYSKYTVKYEYIKPDAQSTRSLGLDRDFPELVREIYELDEELGQDDEDSGEARWEIGIWTDCTKNCNDGEHGMRTREVFCVIDSQGVELEVDDSNCNETKPASEEACGNQPCPAEWYTVHIGQCSTSCGPGVQPLEVECVKINSSGETNSVDPKECTDIKPPTHVACNVENPCDGQSRHDDRMMDRRRLMSLMGRNYHVTHPVQVDESANFLTRDLSNGNHRKRRDLAGTKGEPMYFHLSAFGQNFHLNVTLNDELLSPNFVVEIRGNQSSRFHLDFEHCHYTGQVVSSKGLGTRVAVSNCDGLRGLIRTPEDVFTINPLPNRLGLDKNKTRAHVIHRRSNTPLESVGKALRVEKRSENWCGVQDEPSPRMKRAIFDLPASADYSQDFTIETLVVVDKKMTDFHGIEELKVYVPSLINIVYNLLGDTSIGANVKYVLQKLLILEHDQEGLVISPHAGNTMASFCEWTKRQNIRDDNNPDHFDHAALIARYDFCRNSDHQESQSCEKVLGLAQVEGMCSLTGSCTLSKDGGLGTAYTIAHETGHNLGAQHDSAGNPCADVKNIMSTRASGKETAFEWSSCSRRSIHAFLSGDHAQCLNDKPQKSVELPQRLPGELYNADDQCKRTYGDESRECPAPFLKAKVCVQLWCVKPENGMCVTLHEPAAEGTECGHQMWCRRGKCVPYGSEGPEAIDGGYGPWGEWSGCSHSCGGGLITRQRKCDNPEPKNGGKLCLEHSEEFQYCNTPKCPAGTPTPRAEQCESKQQMRFIDGNKYQWAYNPAIPVPAGQQCKLSCIAEVGIRQFAKYSFGFVADGTRCDDYDENSGLCVNGKCQPLGCDKVLGSSKTFDRCGVCDGDGTTCIGKRLTYKGLPNPIKGHYQSIALIPDGTRNIQIKELSGFKNYLAMMTVAGEDLLNMDFRIKPRSFAFVGAGTRFKYVRDENGRERITAQGPLNQDVELLYLVQSWKEEYQVRIRYLVPRLKEANDDDTRIERSLKQDEVTFQWIRRSLGCSETCGGGIEVRRPTCARADDGSIVSDHYCKEEKPDEENSECNIRKCPARWKTGEWSDCSKTCNDGNPGERTREIMCVDESHEIETEDSESYCVGPKPATREPCAMQPCPAEWVTLSSGPCSAVCGQGLRMIEVSCVRTTPSNKKVKVSDEECTGQKPPIAASCDSGIPLFQYNFLNKKKLNYKKRKKIHLFKKKVKESIDDKAMMFEDSLPKMLVMDYCSSCFEQLAPN</sequence>
<keyword evidence="6" id="KW-0165">Cleavage on pair of basic residues</keyword>
<feature type="region of interest" description="Disordered" evidence="23">
    <location>
        <begin position="224"/>
        <end position="250"/>
    </location>
</feature>
<evidence type="ECO:0000256" key="11">
    <source>
        <dbReference type="ARBA" id="ARBA00022801"/>
    </source>
</evidence>
<evidence type="ECO:0000259" key="25">
    <source>
        <dbReference type="PROSITE" id="PS50215"/>
    </source>
</evidence>
<feature type="binding site" evidence="20">
    <location>
        <position position="1293"/>
    </location>
    <ligand>
        <name>Ca(2+)</name>
        <dbReference type="ChEBI" id="CHEBI:29108"/>
        <label>1</label>
    </ligand>
</feature>
<comment type="subcellular location">
    <subcellularLocation>
        <location evidence="1">Membrane</location>
        <topology evidence="1">Single-pass membrane protein</topology>
    </subcellularLocation>
    <subcellularLocation>
        <location evidence="2">Secreted</location>
        <location evidence="2">Extracellular space</location>
        <location evidence="2">Extracellular matrix</location>
    </subcellularLocation>
</comment>
<evidence type="ECO:0000256" key="22">
    <source>
        <dbReference type="PROSITE-ProRule" id="PRU00276"/>
    </source>
</evidence>
<evidence type="ECO:0000256" key="12">
    <source>
        <dbReference type="ARBA" id="ARBA00022833"/>
    </source>
</evidence>
<feature type="binding site" evidence="22">
    <location>
        <position position="410"/>
    </location>
    <ligand>
        <name>Zn(2+)</name>
        <dbReference type="ChEBI" id="CHEBI:29105"/>
        <note>catalytic</note>
    </ligand>
</feature>
<keyword evidence="9 24" id="KW-0732">Signal</keyword>
<dbReference type="Gene3D" id="3.40.390.10">
    <property type="entry name" value="Collagenase (Catalytic Domain)"/>
    <property type="match status" value="2"/>
</dbReference>
<feature type="binding site" evidence="22">
    <location>
        <position position="400"/>
    </location>
    <ligand>
        <name>Zn(2+)</name>
        <dbReference type="ChEBI" id="CHEBI:29105"/>
        <note>catalytic</note>
    </ligand>
</feature>
<feature type="region of interest" description="Disordered" evidence="23">
    <location>
        <begin position="681"/>
        <end position="719"/>
    </location>
</feature>
<evidence type="ECO:0000256" key="5">
    <source>
        <dbReference type="ARBA" id="ARBA00022670"/>
    </source>
</evidence>
<keyword evidence="17 21" id="KW-1015">Disulfide bond</keyword>
<feature type="disulfide bond" evidence="21">
    <location>
        <begin position="1374"/>
        <end position="1397"/>
    </location>
</feature>
<keyword evidence="27" id="KW-1185">Reference proteome</keyword>
<dbReference type="GO" id="GO:0006508">
    <property type="term" value="P:proteolysis"/>
    <property type="evidence" value="ECO:0007669"/>
    <property type="project" value="UniProtKB-KW"/>
</dbReference>
<feature type="disulfide bond" evidence="21">
    <location>
        <begin position="1311"/>
        <end position="1322"/>
    </location>
</feature>
<keyword evidence="13" id="KW-1133">Transmembrane helix</keyword>
<keyword evidence="18" id="KW-0325">Glycoprotein</keyword>
<evidence type="ECO:0000256" key="4">
    <source>
        <dbReference type="ARBA" id="ARBA00022530"/>
    </source>
</evidence>
<evidence type="ECO:0000256" key="10">
    <source>
        <dbReference type="ARBA" id="ARBA00022737"/>
    </source>
</evidence>
<feature type="domain" description="Peptidase M12B" evidence="25">
    <location>
        <begin position="1206"/>
        <end position="1418"/>
    </location>
</feature>
<feature type="binding site" evidence="20 22">
    <location>
        <position position="1357"/>
    </location>
    <ligand>
        <name>Zn(2+)</name>
        <dbReference type="ChEBI" id="CHEBI:29105"/>
        <note>catalytic</note>
    </ligand>
</feature>
<protein>
    <recommendedName>
        <fullName evidence="25">Peptidase M12B domain-containing protein</fullName>
    </recommendedName>
</protein>
<dbReference type="PROSITE" id="PS50215">
    <property type="entry name" value="ADAM_MEPRO"/>
    <property type="match status" value="2"/>
</dbReference>
<dbReference type="PANTHER" id="PTHR13723">
    <property type="entry name" value="ADAMTS A DISINTEGRIN AND METALLOPROTEASE WITH THROMBOSPONDIN MOTIFS PROTEASE"/>
    <property type="match status" value="1"/>
</dbReference>
<dbReference type="FunFam" id="2.20.100.10:FF:000007">
    <property type="entry name" value="Thrombospondin 1"/>
    <property type="match status" value="1"/>
</dbReference>
<organism evidence="26 27">
    <name type="scientific">Pocillopora damicornis</name>
    <name type="common">Cauliflower coral</name>
    <name type="synonym">Millepora damicornis</name>
    <dbReference type="NCBI Taxonomy" id="46731"/>
    <lineage>
        <taxon>Eukaryota</taxon>
        <taxon>Metazoa</taxon>
        <taxon>Cnidaria</taxon>
        <taxon>Anthozoa</taxon>
        <taxon>Hexacorallia</taxon>
        <taxon>Scleractinia</taxon>
        <taxon>Astrocoeniina</taxon>
        <taxon>Pocilloporidae</taxon>
        <taxon>Pocillopora</taxon>
    </lineage>
</organism>
<keyword evidence="16" id="KW-0865">Zymogen</keyword>
<dbReference type="Pfam" id="PF05986">
    <property type="entry name" value="ADAMTS_spacer1"/>
    <property type="match status" value="2"/>
</dbReference>
<feature type="disulfide bond" evidence="21">
    <location>
        <begin position="1439"/>
        <end position="1465"/>
    </location>
</feature>
<feature type="binding site" evidence="20 22">
    <location>
        <position position="1367"/>
    </location>
    <ligand>
        <name>Zn(2+)</name>
        <dbReference type="ChEBI" id="CHEBI:29105"/>
        <note>catalytic</note>
    </ligand>
</feature>
<dbReference type="CDD" id="cd04273">
    <property type="entry name" value="ZnMc_ADAMTS_like"/>
    <property type="match status" value="2"/>
</dbReference>
<keyword evidence="15" id="KW-0472">Membrane</keyword>
<feature type="disulfide bond" evidence="21">
    <location>
        <begin position="1282"/>
        <end position="1341"/>
    </location>
</feature>
<feature type="disulfide bond" evidence="21">
    <location>
        <begin position="1335"/>
        <end position="1413"/>
    </location>
</feature>
<evidence type="ECO:0000256" key="1">
    <source>
        <dbReference type="ARBA" id="ARBA00004167"/>
    </source>
</evidence>
<dbReference type="SMART" id="SM00608">
    <property type="entry name" value="ACR"/>
    <property type="match status" value="1"/>
</dbReference>
<feature type="disulfide bond" evidence="21">
    <location>
        <begin position="1525"/>
        <end position="1563"/>
    </location>
</feature>
<dbReference type="InterPro" id="IPR010294">
    <property type="entry name" value="ADAMTS_spacer1"/>
</dbReference>
<evidence type="ECO:0000256" key="20">
    <source>
        <dbReference type="PIRSR" id="PIRSR613273-2"/>
    </source>
</evidence>
<comment type="caution">
    <text evidence="26">The sequence shown here is derived from an EMBL/GenBank/DDBJ whole genome shotgun (WGS) entry which is preliminary data.</text>
</comment>
<dbReference type="Gene3D" id="2.60.120.830">
    <property type="match status" value="2"/>
</dbReference>
<dbReference type="Pfam" id="PF17771">
    <property type="entry name" value="ADAMTS_CR_2"/>
    <property type="match status" value="2"/>
</dbReference>
<feature type="disulfide bond" evidence="21">
    <location>
        <begin position="1486"/>
        <end position="1497"/>
    </location>
</feature>
<dbReference type="InterPro" id="IPR001590">
    <property type="entry name" value="Peptidase_M12B"/>
</dbReference>
<feature type="binding site" evidence="20">
    <location>
        <position position="1300"/>
    </location>
    <ligand>
        <name>Ca(2+)</name>
        <dbReference type="ChEBI" id="CHEBI:29108"/>
        <label>1</label>
    </ligand>
</feature>
<dbReference type="InterPro" id="IPR050439">
    <property type="entry name" value="ADAMTS_ADAMTS-like"/>
</dbReference>
<keyword evidence="4" id="KW-0272">Extracellular matrix</keyword>
<feature type="binding site" evidence="20">
    <location>
        <position position="1413"/>
    </location>
    <ligand>
        <name>Ca(2+)</name>
        <dbReference type="ChEBI" id="CHEBI:29108"/>
        <label>1</label>
    </ligand>
</feature>
<evidence type="ECO:0000256" key="24">
    <source>
        <dbReference type="SAM" id="SignalP"/>
    </source>
</evidence>
<feature type="chain" id="PRO_5018124448" description="Peptidase M12B domain-containing protein" evidence="24">
    <location>
        <begin position="27"/>
        <end position="2054"/>
    </location>
</feature>
<dbReference type="PRINTS" id="PR01857">
    <property type="entry name" value="ADAMTSFAMILY"/>
</dbReference>
<evidence type="ECO:0000313" key="27">
    <source>
        <dbReference type="Proteomes" id="UP000275408"/>
    </source>
</evidence>
<keyword evidence="12 20" id="KW-0862">Zinc</keyword>
<dbReference type="InterPro" id="IPR013273">
    <property type="entry name" value="ADAMTS/ADAMTS-like"/>
</dbReference>
<dbReference type="Proteomes" id="UP000275408">
    <property type="component" value="Unassembled WGS sequence"/>
</dbReference>
<feature type="disulfide bond" evidence="21">
    <location>
        <begin position="1536"/>
        <end position="1548"/>
    </location>
</feature>
<dbReference type="FunFam" id="2.20.100.10:FF:000001">
    <property type="entry name" value="semaphorin-5A isoform X1"/>
    <property type="match status" value="1"/>
</dbReference>
<dbReference type="Pfam" id="PF19030">
    <property type="entry name" value="TSP1_ADAMTS"/>
    <property type="match status" value="5"/>
</dbReference>
<reference evidence="26 27" key="1">
    <citation type="journal article" date="2018" name="Sci. Rep.">
        <title>Comparative analysis of the Pocillopora damicornis genome highlights role of immune system in coral evolution.</title>
        <authorList>
            <person name="Cunning R."/>
            <person name="Bay R.A."/>
            <person name="Gillette P."/>
            <person name="Baker A.C."/>
            <person name="Traylor-Knowles N."/>
        </authorList>
    </citation>
    <scope>NUCLEOTIDE SEQUENCE [LARGE SCALE GENOMIC DNA]</scope>
    <source>
        <strain evidence="26">RSMAS</strain>
        <tissue evidence="26">Whole animal</tissue>
    </source>
</reference>
<evidence type="ECO:0000256" key="16">
    <source>
        <dbReference type="ARBA" id="ARBA00023145"/>
    </source>
</evidence>
<dbReference type="GO" id="GO:0046872">
    <property type="term" value="F:metal ion binding"/>
    <property type="evidence" value="ECO:0007669"/>
    <property type="project" value="UniProtKB-KW"/>
</dbReference>
<keyword evidence="20" id="KW-0106">Calcium</keyword>
<keyword evidence="11" id="KW-0378">Hydrolase</keyword>
<feature type="binding site" evidence="20">
    <location>
        <position position="1209"/>
    </location>
    <ligand>
        <name>Ca(2+)</name>
        <dbReference type="ChEBI" id="CHEBI:29108"/>
        <label>2</label>
    </ligand>
</feature>
<dbReference type="Pfam" id="PF01562">
    <property type="entry name" value="Pep_M12B_propep"/>
    <property type="match status" value="2"/>
</dbReference>
<dbReference type="GO" id="GO:0030198">
    <property type="term" value="P:extracellular matrix organization"/>
    <property type="evidence" value="ECO:0007669"/>
    <property type="project" value="InterPro"/>
</dbReference>
<dbReference type="GO" id="GO:0031012">
    <property type="term" value="C:extracellular matrix"/>
    <property type="evidence" value="ECO:0007669"/>
    <property type="project" value="TreeGrafter"/>
</dbReference>
<dbReference type="InterPro" id="IPR041645">
    <property type="entry name" value="ADAMTS_CR_2"/>
</dbReference>
<evidence type="ECO:0000256" key="6">
    <source>
        <dbReference type="ARBA" id="ARBA00022685"/>
    </source>
</evidence>
<dbReference type="PROSITE" id="PS50092">
    <property type="entry name" value="TSP1"/>
    <property type="match status" value="4"/>
</dbReference>
<feature type="domain" description="Peptidase M12B" evidence="25">
    <location>
        <begin position="254"/>
        <end position="461"/>
    </location>
</feature>
<feature type="disulfide bond" evidence="21">
    <location>
        <begin position="1460"/>
        <end position="1492"/>
    </location>
</feature>
<evidence type="ECO:0000256" key="15">
    <source>
        <dbReference type="ARBA" id="ARBA00023136"/>
    </source>
</evidence>
<feature type="active site" evidence="19 22">
    <location>
        <position position="1358"/>
    </location>
</feature>
<feature type="binding site" evidence="20">
    <location>
        <position position="1209"/>
    </location>
    <ligand>
        <name>Ca(2+)</name>
        <dbReference type="ChEBI" id="CHEBI:29108"/>
        <label>1</label>
    </ligand>
</feature>
<feature type="binding site" evidence="22">
    <location>
        <position position="404"/>
    </location>
    <ligand>
        <name>Zn(2+)</name>
        <dbReference type="ChEBI" id="CHEBI:29105"/>
        <note>catalytic</note>
    </ligand>
</feature>
<dbReference type="SMART" id="SM00209">
    <property type="entry name" value="TSP1"/>
    <property type="match status" value="5"/>
</dbReference>
<feature type="active site" evidence="22">
    <location>
        <position position="401"/>
    </location>
</feature>
<evidence type="ECO:0000256" key="19">
    <source>
        <dbReference type="PIRSR" id="PIRSR613273-1"/>
    </source>
</evidence>
<dbReference type="InterPro" id="IPR024079">
    <property type="entry name" value="MetalloPept_cat_dom_sf"/>
</dbReference>
<keyword evidence="5" id="KW-0645">Protease</keyword>
<proteinExistence type="predicted"/>
<evidence type="ECO:0000256" key="18">
    <source>
        <dbReference type="ARBA" id="ARBA00023180"/>
    </source>
</evidence>
<evidence type="ECO:0000256" key="2">
    <source>
        <dbReference type="ARBA" id="ARBA00004498"/>
    </source>
</evidence>
<feature type="disulfide bond" evidence="21">
    <location>
        <begin position="1521"/>
        <end position="1558"/>
    </location>
</feature>
<feature type="binding site" evidence="20">
    <location>
        <position position="1416"/>
    </location>
    <ligand>
        <name>Ca(2+)</name>
        <dbReference type="ChEBI" id="CHEBI:29108"/>
        <label>2</label>
    </ligand>
</feature>
<evidence type="ECO:0000256" key="17">
    <source>
        <dbReference type="ARBA" id="ARBA00023157"/>
    </source>
</evidence>
<accession>A0A3M6UJR3</accession>
<feature type="compositionally biased region" description="Basic residues" evidence="23">
    <location>
        <begin position="685"/>
        <end position="706"/>
    </location>
</feature>
<keyword evidence="14" id="KW-0482">Metalloprotease</keyword>
<keyword evidence="10" id="KW-0677">Repeat</keyword>
<gene>
    <name evidence="26" type="ORF">pdam_00010709</name>
</gene>
<dbReference type="SUPFAM" id="SSF82895">
    <property type="entry name" value="TSP-1 type 1 repeat"/>
    <property type="match status" value="5"/>
</dbReference>
<dbReference type="EMBL" id="RCHS01001361">
    <property type="protein sequence ID" value="RMX53933.1"/>
    <property type="molecule type" value="Genomic_DNA"/>
</dbReference>
<dbReference type="InterPro" id="IPR006586">
    <property type="entry name" value="ADAM_Cys-rich"/>
</dbReference>